<reference evidence="2 3" key="1">
    <citation type="submission" date="2016-10" db="EMBL/GenBank/DDBJ databases">
        <title>Complete Genome Sequence of Peptococcaceae strain DCMF.</title>
        <authorList>
            <person name="Edwards R.J."/>
            <person name="Holland S.I."/>
            <person name="Deshpande N.P."/>
            <person name="Wong Y.K."/>
            <person name="Ertan H."/>
            <person name="Manefield M."/>
            <person name="Russell T.L."/>
            <person name="Lee M.J."/>
        </authorList>
    </citation>
    <scope>NUCLEOTIDE SEQUENCE [LARGE SCALE GENOMIC DNA]</scope>
    <source>
        <strain evidence="2 3">DCMF</strain>
    </source>
</reference>
<dbReference type="InterPro" id="IPR033913">
    <property type="entry name" value="MTH1175_dom"/>
</dbReference>
<dbReference type="CDD" id="cd00851">
    <property type="entry name" value="MTH1175"/>
    <property type="match status" value="1"/>
</dbReference>
<dbReference type="Proteomes" id="UP000323521">
    <property type="component" value="Chromosome"/>
</dbReference>
<organism evidence="2 3">
    <name type="scientific">Formimonas warabiya</name>
    <dbReference type="NCBI Taxonomy" id="1761012"/>
    <lineage>
        <taxon>Bacteria</taxon>
        <taxon>Bacillati</taxon>
        <taxon>Bacillota</taxon>
        <taxon>Clostridia</taxon>
        <taxon>Eubacteriales</taxon>
        <taxon>Peptococcaceae</taxon>
        <taxon>Candidatus Formimonas</taxon>
    </lineage>
</organism>
<dbReference type="InterPro" id="IPR003731">
    <property type="entry name" value="Di-Nase_FeMo-co_biosynth"/>
</dbReference>
<evidence type="ECO:0000313" key="2">
    <source>
        <dbReference type="EMBL" id="ATW27532.1"/>
    </source>
</evidence>
<keyword evidence="3" id="KW-1185">Reference proteome</keyword>
<dbReference type="EMBL" id="CP017634">
    <property type="protein sequence ID" value="ATW27532.1"/>
    <property type="molecule type" value="Genomic_DNA"/>
</dbReference>
<dbReference type="SUPFAM" id="SSF53146">
    <property type="entry name" value="Nitrogenase accessory factor-like"/>
    <property type="match status" value="1"/>
</dbReference>
<dbReference type="AlphaFoldDB" id="A0A3G1KYK8"/>
<dbReference type="Pfam" id="PF02579">
    <property type="entry name" value="Nitro_FeMo-Co"/>
    <property type="match status" value="1"/>
</dbReference>
<dbReference type="PANTHER" id="PTHR42983">
    <property type="entry name" value="DINITROGENASE IRON-MOLYBDENUM COFACTOR PROTEIN-RELATED"/>
    <property type="match status" value="1"/>
</dbReference>
<dbReference type="RefSeq" id="WP_148136900.1">
    <property type="nucleotide sequence ID" value="NZ_CP017634.1"/>
</dbReference>
<sequence length="120" mass="12468">MKICVSGEGQEQNSKVDFRFGRCAYFVIYDSLTNQYRAVGNQGLSSPHGAGVAAAQQVIDEKVDAVVTGNMGPNAMELMKSAGIKIYEISGGTVAGAVKLCLDGKLGEITKAAPAHSGMA</sequence>
<dbReference type="InterPro" id="IPR036105">
    <property type="entry name" value="DiNase_FeMo-co_biosyn_sf"/>
</dbReference>
<name>A0A3G1KYK8_FORW1</name>
<proteinExistence type="predicted"/>
<dbReference type="OrthoDB" id="9807451at2"/>
<accession>A0A3G1KYK8</accession>
<dbReference type="PANTHER" id="PTHR42983:SF1">
    <property type="entry name" value="IRON-MOLYBDENUM PROTEIN"/>
    <property type="match status" value="1"/>
</dbReference>
<dbReference type="Gene3D" id="3.30.420.130">
    <property type="entry name" value="Dinitrogenase iron-molybdenum cofactor biosynthesis domain"/>
    <property type="match status" value="1"/>
</dbReference>
<evidence type="ECO:0000259" key="1">
    <source>
        <dbReference type="Pfam" id="PF02579"/>
    </source>
</evidence>
<dbReference type="KEGG" id="fwa:DCMF_24725"/>
<gene>
    <name evidence="2" type="ORF">DCMF_24725</name>
</gene>
<protein>
    <recommendedName>
        <fullName evidence="1">Dinitrogenase iron-molybdenum cofactor biosynthesis domain-containing protein</fullName>
    </recommendedName>
</protein>
<evidence type="ECO:0000313" key="3">
    <source>
        <dbReference type="Proteomes" id="UP000323521"/>
    </source>
</evidence>
<feature type="domain" description="Dinitrogenase iron-molybdenum cofactor biosynthesis" evidence="1">
    <location>
        <begin position="13"/>
        <end position="100"/>
    </location>
</feature>